<dbReference type="GO" id="GO:0005615">
    <property type="term" value="C:extracellular space"/>
    <property type="evidence" value="ECO:0007669"/>
    <property type="project" value="InterPro"/>
</dbReference>
<evidence type="ECO:0000313" key="5">
    <source>
        <dbReference type="WBParaSite" id="L893_g378.t1"/>
    </source>
</evidence>
<comment type="similarity">
    <text evidence="1 2">Belongs to the serpin family.</text>
</comment>
<accession>A0A1I8AAM0</accession>
<dbReference type="InterPro" id="IPR023796">
    <property type="entry name" value="Serpin_dom"/>
</dbReference>
<dbReference type="InterPro" id="IPR036186">
    <property type="entry name" value="Serpin_sf"/>
</dbReference>
<evidence type="ECO:0000259" key="3">
    <source>
        <dbReference type="SMART" id="SM00093"/>
    </source>
</evidence>
<dbReference type="Pfam" id="PF00079">
    <property type="entry name" value="Serpin"/>
    <property type="match status" value="1"/>
</dbReference>
<organism evidence="4 5">
    <name type="scientific">Steinernema glaseri</name>
    <dbReference type="NCBI Taxonomy" id="37863"/>
    <lineage>
        <taxon>Eukaryota</taxon>
        <taxon>Metazoa</taxon>
        <taxon>Ecdysozoa</taxon>
        <taxon>Nematoda</taxon>
        <taxon>Chromadorea</taxon>
        <taxon>Rhabditida</taxon>
        <taxon>Tylenchina</taxon>
        <taxon>Panagrolaimomorpha</taxon>
        <taxon>Strongyloidoidea</taxon>
        <taxon>Steinernematidae</taxon>
        <taxon>Steinernema</taxon>
    </lineage>
</organism>
<dbReference type="SMART" id="SM00093">
    <property type="entry name" value="SERPIN"/>
    <property type="match status" value="1"/>
</dbReference>
<evidence type="ECO:0000256" key="1">
    <source>
        <dbReference type="ARBA" id="ARBA00009500"/>
    </source>
</evidence>
<sequence length="404" mass="45288">MLTTEIMSTLPPRVPILSLLIISTETLHMQSVITILSLSVFVLFAFPAAMDEKLSAAHTVFSLNLLKQLSTSSEPLVCSPASASLGLATIFSGARGETREQLRRILGEDFSEEQFQGFIDSLKEKEENVLFANKIYVHKGVRMKTKFKKNCRVDLEQVDFGDHEKAASKINDWEMRSTGTVPQFFDSLPRDEKTKILLLGGACFKGSWSERFGTTSAMFHESPSKSREVTMISDTLKCVYYNEDKTLKVLRIPFRTHDFSMIFFLPAQFEDVFMFLSKTDASIIVRTLKNARIETVTVEIPQFSISSKLSLKDPLEKMGVNCFSKHKADLSGISSTKGCRVTDVMQRAAIRINENGVGIPPLSTMRMVPISLAPTSKEFFADRPFFYFVVEERTGAVVLAGTYL</sequence>
<dbReference type="PANTHER" id="PTHR11461:SF211">
    <property type="entry name" value="GH10112P-RELATED"/>
    <property type="match status" value="1"/>
</dbReference>
<keyword evidence="4" id="KW-1185">Reference proteome</keyword>
<dbReference type="GO" id="GO:0004867">
    <property type="term" value="F:serine-type endopeptidase inhibitor activity"/>
    <property type="evidence" value="ECO:0007669"/>
    <property type="project" value="InterPro"/>
</dbReference>
<dbReference type="Proteomes" id="UP000095287">
    <property type="component" value="Unplaced"/>
</dbReference>
<dbReference type="Gene3D" id="3.30.497.10">
    <property type="entry name" value="Antithrombin, subunit I, domain 2"/>
    <property type="match status" value="1"/>
</dbReference>
<dbReference type="SUPFAM" id="SSF56574">
    <property type="entry name" value="Serpins"/>
    <property type="match status" value="1"/>
</dbReference>
<dbReference type="Gene3D" id="2.30.39.10">
    <property type="entry name" value="Alpha-1-antitrypsin, domain 1"/>
    <property type="match status" value="1"/>
</dbReference>
<dbReference type="WBParaSite" id="L893_g378.t1">
    <property type="protein sequence ID" value="L893_g378.t1"/>
    <property type="gene ID" value="L893_g378"/>
</dbReference>
<protein>
    <submittedName>
        <fullName evidence="5">SERPIN domain-containing protein</fullName>
    </submittedName>
</protein>
<evidence type="ECO:0000256" key="2">
    <source>
        <dbReference type="RuleBase" id="RU000411"/>
    </source>
</evidence>
<feature type="domain" description="Serpin" evidence="3">
    <location>
        <begin position="63"/>
        <end position="404"/>
    </location>
</feature>
<evidence type="ECO:0000313" key="4">
    <source>
        <dbReference type="Proteomes" id="UP000095287"/>
    </source>
</evidence>
<dbReference type="PANTHER" id="PTHR11461">
    <property type="entry name" value="SERINE PROTEASE INHIBITOR, SERPIN"/>
    <property type="match status" value="1"/>
</dbReference>
<proteinExistence type="inferred from homology"/>
<dbReference type="CDD" id="cd00172">
    <property type="entry name" value="serpin"/>
    <property type="match status" value="1"/>
</dbReference>
<dbReference type="InterPro" id="IPR042178">
    <property type="entry name" value="Serpin_sf_1"/>
</dbReference>
<dbReference type="InterPro" id="IPR042185">
    <property type="entry name" value="Serpin_sf_2"/>
</dbReference>
<dbReference type="AlphaFoldDB" id="A0A1I8AAM0"/>
<name>A0A1I8AAM0_9BILA</name>
<reference evidence="5" key="1">
    <citation type="submission" date="2016-11" db="UniProtKB">
        <authorList>
            <consortium name="WormBaseParasite"/>
        </authorList>
    </citation>
    <scope>IDENTIFICATION</scope>
</reference>
<dbReference type="InterPro" id="IPR000215">
    <property type="entry name" value="Serpin_fam"/>
</dbReference>